<dbReference type="AlphaFoldDB" id="B4CYH1"/>
<dbReference type="InParanoid" id="B4CYH1"/>
<accession>B4CYH1</accession>
<keyword evidence="2" id="KW-1185">Reference proteome</keyword>
<gene>
    <name evidence="1" type="ORF">CfE428DRAFT_1709</name>
</gene>
<organism evidence="1 2">
    <name type="scientific">Chthoniobacter flavus Ellin428</name>
    <dbReference type="NCBI Taxonomy" id="497964"/>
    <lineage>
        <taxon>Bacteria</taxon>
        <taxon>Pseudomonadati</taxon>
        <taxon>Verrucomicrobiota</taxon>
        <taxon>Spartobacteria</taxon>
        <taxon>Chthoniobacterales</taxon>
        <taxon>Chthoniobacteraceae</taxon>
        <taxon>Chthoniobacter</taxon>
    </lineage>
</organism>
<reference evidence="1 2" key="1">
    <citation type="journal article" date="2011" name="J. Bacteriol.">
        <title>Genome sequence of Chthoniobacter flavus Ellin428, an aerobic heterotrophic soil bacterium.</title>
        <authorList>
            <person name="Kant R."/>
            <person name="van Passel M.W."/>
            <person name="Palva A."/>
            <person name="Lucas S."/>
            <person name="Lapidus A."/>
            <person name="Glavina Del Rio T."/>
            <person name="Dalin E."/>
            <person name="Tice H."/>
            <person name="Bruce D."/>
            <person name="Goodwin L."/>
            <person name="Pitluck S."/>
            <person name="Larimer F.W."/>
            <person name="Land M.L."/>
            <person name="Hauser L."/>
            <person name="Sangwan P."/>
            <person name="de Vos W.M."/>
            <person name="Janssen P.H."/>
            <person name="Smidt H."/>
        </authorList>
    </citation>
    <scope>NUCLEOTIDE SEQUENCE [LARGE SCALE GENOMIC DNA]</scope>
    <source>
        <strain evidence="1 2">Ellin428</strain>
    </source>
</reference>
<protein>
    <submittedName>
        <fullName evidence="1">LigA</fullName>
    </submittedName>
</protein>
<proteinExistence type="predicted"/>
<dbReference type="Proteomes" id="UP000005824">
    <property type="component" value="Unassembled WGS sequence"/>
</dbReference>
<comment type="caution">
    <text evidence="1">The sequence shown here is derived from an EMBL/GenBank/DDBJ whole genome shotgun (WGS) entry which is preliminary data.</text>
</comment>
<name>B4CYH1_9BACT</name>
<dbReference type="STRING" id="497964.CfE428DRAFT_1709"/>
<sequence>MSLRSSIAVSGVVSAGLRMQQLPAARPGASFQAAHEQRIIPRDDLSAHADRFANDHGLDRRVAHFVGLSERLGNEARVVTEARGGIGDVELRLAQRLAVVARFQPGEVFGQPVNEVGKLEEITGALGGAHLRPRAGVEGLARMADGEFGVVLAAIGYYREQLIVRGIENFARVAFLGLDPRAVEEHRERFHHRGAFSLKLALAGGERKSKIGSRRWQIELRIPISNLPDPIFEPTPCRSSRTRRARGRRLH</sequence>
<evidence type="ECO:0000313" key="2">
    <source>
        <dbReference type="Proteomes" id="UP000005824"/>
    </source>
</evidence>
<evidence type="ECO:0000313" key="1">
    <source>
        <dbReference type="EMBL" id="EDY20512.1"/>
    </source>
</evidence>
<dbReference type="EMBL" id="ABVL01000004">
    <property type="protein sequence ID" value="EDY20512.1"/>
    <property type="molecule type" value="Genomic_DNA"/>
</dbReference>